<sequence>MTQPTLGLNLDASKHLHAHILEVEVPHQDWDATQTAVLDAVIACAEESGFRALTTRRVADVAGVNEVTIFRRFGSKAKLIAAAFEREAAAIGDQVGEHSGDLRADLERIAAAIWDAAGRRRLTLPVILSELSTNAELRAAAGHSMDAVARVAATLERYQDDGLLLKEPPLQAYASLVGPLVYLGIISRLLPQPPEVDIATHVQRFLDGHAVRVKSNRRKAK</sequence>
<dbReference type="Gene3D" id="1.10.357.10">
    <property type="entry name" value="Tetracycline Repressor, domain 2"/>
    <property type="match status" value="1"/>
</dbReference>
<organism evidence="4 5">
    <name type="scientific">Mycolicibacterium gadium</name>
    <name type="common">Mycobacterium gadium</name>
    <dbReference type="NCBI Taxonomy" id="1794"/>
    <lineage>
        <taxon>Bacteria</taxon>
        <taxon>Bacillati</taxon>
        <taxon>Actinomycetota</taxon>
        <taxon>Actinomycetes</taxon>
        <taxon>Mycobacteriales</taxon>
        <taxon>Mycobacteriaceae</taxon>
        <taxon>Mycolicibacterium</taxon>
    </lineage>
</organism>
<dbReference type="PANTHER" id="PTHR30055">
    <property type="entry name" value="HTH-TYPE TRANSCRIPTIONAL REGULATOR RUTR"/>
    <property type="match status" value="1"/>
</dbReference>
<dbReference type="EMBL" id="AP022608">
    <property type="protein sequence ID" value="BBZ18057.1"/>
    <property type="molecule type" value="Genomic_DNA"/>
</dbReference>
<protein>
    <recommendedName>
        <fullName evidence="3">HTH tetR-type domain-containing protein</fullName>
    </recommendedName>
</protein>
<evidence type="ECO:0000256" key="2">
    <source>
        <dbReference type="PROSITE-ProRule" id="PRU00335"/>
    </source>
</evidence>
<dbReference type="Gene3D" id="1.10.10.60">
    <property type="entry name" value="Homeodomain-like"/>
    <property type="match status" value="1"/>
</dbReference>
<dbReference type="PROSITE" id="PS50977">
    <property type="entry name" value="HTH_TETR_2"/>
    <property type="match status" value="1"/>
</dbReference>
<dbReference type="AlphaFoldDB" id="A0A7I7WMU1"/>
<dbReference type="SUPFAM" id="SSF46689">
    <property type="entry name" value="Homeodomain-like"/>
    <property type="match status" value="1"/>
</dbReference>
<dbReference type="InterPro" id="IPR036271">
    <property type="entry name" value="Tet_transcr_reg_TetR-rel_C_sf"/>
</dbReference>
<dbReference type="GO" id="GO:0003700">
    <property type="term" value="F:DNA-binding transcription factor activity"/>
    <property type="evidence" value="ECO:0007669"/>
    <property type="project" value="TreeGrafter"/>
</dbReference>
<dbReference type="PRINTS" id="PR00455">
    <property type="entry name" value="HTHTETR"/>
</dbReference>
<name>A0A7I7WMU1_MYCGU</name>
<dbReference type="InterPro" id="IPR009057">
    <property type="entry name" value="Homeodomain-like_sf"/>
</dbReference>
<dbReference type="SUPFAM" id="SSF48498">
    <property type="entry name" value="Tetracyclin repressor-like, C-terminal domain"/>
    <property type="match status" value="1"/>
</dbReference>
<reference evidence="4 5" key="1">
    <citation type="journal article" date="2019" name="Emerg. Microbes Infect.">
        <title>Comprehensive subspecies identification of 175 nontuberculous mycobacteria species based on 7547 genomic profiles.</title>
        <authorList>
            <person name="Matsumoto Y."/>
            <person name="Kinjo T."/>
            <person name="Motooka D."/>
            <person name="Nabeya D."/>
            <person name="Jung N."/>
            <person name="Uechi K."/>
            <person name="Horii T."/>
            <person name="Iida T."/>
            <person name="Fujita J."/>
            <person name="Nakamura S."/>
        </authorList>
    </citation>
    <scope>NUCLEOTIDE SEQUENCE [LARGE SCALE GENOMIC DNA]</scope>
    <source>
        <strain evidence="4 5">JCM 12688</strain>
    </source>
</reference>
<accession>A0A7I7WMU1</accession>
<dbReference type="GO" id="GO:0000976">
    <property type="term" value="F:transcription cis-regulatory region binding"/>
    <property type="evidence" value="ECO:0007669"/>
    <property type="project" value="TreeGrafter"/>
</dbReference>
<gene>
    <name evidence="4" type="ORF">MGAD_23920</name>
</gene>
<dbReference type="Proteomes" id="UP000466187">
    <property type="component" value="Chromosome"/>
</dbReference>
<dbReference type="KEGG" id="mgad:MGAD_23920"/>
<keyword evidence="1 2" id="KW-0238">DNA-binding</keyword>
<dbReference type="InterPro" id="IPR050109">
    <property type="entry name" value="HTH-type_TetR-like_transc_reg"/>
</dbReference>
<evidence type="ECO:0000259" key="3">
    <source>
        <dbReference type="PROSITE" id="PS50977"/>
    </source>
</evidence>
<evidence type="ECO:0000256" key="1">
    <source>
        <dbReference type="ARBA" id="ARBA00023125"/>
    </source>
</evidence>
<evidence type="ECO:0000313" key="4">
    <source>
        <dbReference type="EMBL" id="BBZ18057.1"/>
    </source>
</evidence>
<proteinExistence type="predicted"/>
<feature type="domain" description="HTH tetR-type" evidence="3">
    <location>
        <begin position="31"/>
        <end position="91"/>
    </location>
</feature>
<evidence type="ECO:0000313" key="5">
    <source>
        <dbReference type="Proteomes" id="UP000466187"/>
    </source>
</evidence>
<dbReference type="Pfam" id="PF00440">
    <property type="entry name" value="TetR_N"/>
    <property type="match status" value="1"/>
</dbReference>
<dbReference type="InterPro" id="IPR001647">
    <property type="entry name" value="HTH_TetR"/>
</dbReference>
<dbReference type="PANTHER" id="PTHR30055:SF148">
    <property type="entry name" value="TETR-FAMILY TRANSCRIPTIONAL REGULATOR"/>
    <property type="match status" value="1"/>
</dbReference>
<feature type="DNA-binding region" description="H-T-H motif" evidence="2">
    <location>
        <begin position="54"/>
        <end position="73"/>
    </location>
</feature>